<dbReference type="GO" id="GO:0005774">
    <property type="term" value="C:vacuolar membrane"/>
    <property type="evidence" value="ECO:0007669"/>
    <property type="project" value="TreeGrafter"/>
</dbReference>
<organism evidence="7 8">
    <name type="scientific">Perkinsus chesapeaki</name>
    <name type="common">Clam parasite</name>
    <name type="synonym">Perkinsus andrewsi</name>
    <dbReference type="NCBI Taxonomy" id="330153"/>
    <lineage>
        <taxon>Eukaryota</taxon>
        <taxon>Sar</taxon>
        <taxon>Alveolata</taxon>
        <taxon>Perkinsozoa</taxon>
        <taxon>Perkinsea</taxon>
        <taxon>Perkinsida</taxon>
        <taxon>Perkinsidae</taxon>
        <taxon>Perkinsus</taxon>
    </lineage>
</organism>
<feature type="transmembrane region" description="Helical" evidence="5">
    <location>
        <begin position="150"/>
        <end position="173"/>
    </location>
</feature>
<proteinExistence type="predicted"/>
<sequence>MNMKFLTWLSSGRLSLLGASANLIMACIGVGILALPKVLQQAGWIGGYIILFIASLSSLWMAMHLADACTAKTSSDGVVPTYQQLGEITFGAAPKAPTVPSVGPLSVKLISYLSIIGILSVFVSLILIIIACTAELLSNEDATEYSLLRLTQLGSALGTLMTSFGLTGLIPTVMNNMVDPGKIDLSISLAFLVVTLIYVCITAVGYAAFGASIAEYGDIVSAISNGSDELTDLSYSIIIFILLLCASHFLVLFCPVAADCESLLPSSAHRLWAYLVRALLISVCTVIAAVVPGVVDLIALLGSICGIPNSGIEMINKYGNRAQRIPREFSVNVKVILCEIQFF</sequence>
<dbReference type="AlphaFoldDB" id="A0A7J6L441"/>
<dbReference type="PROSITE" id="PS51257">
    <property type="entry name" value="PROKAR_LIPOPROTEIN"/>
    <property type="match status" value="1"/>
</dbReference>
<dbReference type="EMBL" id="JAAPAO010000802">
    <property type="protein sequence ID" value="KAF4653631.1"/>
    <property type="molecule type" value="Genomic_DNA"/>
</dbReference>
<feature type="transmembrane region" description="Helical" evidence="5">
    <location>
        <begin position="12"/>
        <end position="35"/>
    </location>
</feature>
<evidence type="ECO:0000256" key="4">
    <source>
        <dbReference type="ARBA" id="ARBA00023136"/>
    </source>
</evidence>
<feature type="domain" description="Amino acid transporter transmembrane" evidence="6">
    <location>
        <begin position="107"/>
        <end position="308"/>
    </location>
</feature>
<evidence type="ECO:0000259" key="6">
    <source>
        <dbReference type="Pfam" id="PF01490"/>
    </source>
</evidence>
<accession>A0A7J6L441</accession>
<dbReference type="PANTHER" id="PTHR22950">
    <property type="entry name" value="AMINO ACID TRANSPORTER"/>
    <property type="match status" value="1"/>
</dbReference>
<keyword evidence="8" id="KW-1185">Reference proteome</keyword>
<comment type="caution">
    <text evidence="7">The sequence shown here is derived from an EMBL/GenBank/DDBJ whole genome shotgun (WGS) entry which is preliminary data.</text>
</comment>
<evidence type="ECO:0000256" key="2">
    <source>
        <dbReference type="ARBA" id="ARBA00022692"/>
    </source>
</evidence>
<protein>
    <recommendedName>
        <fullName evidence="6">Amino acid transporter transmembrane domain-containing protein</fullName>
    </recommendedName>
</protein>
<feature type="transmembrane region" description="Helical" evidence="5">
    <location>
        <begin position="41"/>
        <end position="62"/>
    </location>
</feature>
<comment type="subcellular location">
    <subcellularLocation>
        <location evidence="1">Membrane</location>
        <topology evidence="1">Multi-pass membrane protein</topology>
    </subcellularLocation>
</comment>
<name>A0A7J6L441_PERCH</name>
<feature type="transmembrane region" description="Helical" evidence="5">
    <location>
        <begin position="233"/>
        <end position="259"/>
    </location>
</feature>
<dbReference type="GO" id="GO:0015179">
    <property type="term" value="F:L-amino acid transmembrane transporter activity"/>
    <property type="evidence" value="ECO:0007669"/>
    <property type="project" value="TreeGrafter"/>
</dbReference>
<dbReference type="OrthoDB" id="40134at2759"/>
<feature type="transmembrane region" description="Helical" evidence="5">
    <location>
        <begin position="271"/>
        <end position="291"/>
    </location>
</feature>
<evidence type="ECO:0000256" key="5">
    <source>
        <dbReference type="SAM" id="Phobius"/>
    </source>
</evidence>
<dbReference type="Pfam" id="PF01490">
    <property type="entry name" value="Aa_trans"/>
    <property type="match status" value="2"/>
</dbReference>
<dbReference type="PANTHER" id="PTHR22950:SF349">
    <property type="entry name" value="AMINO ACID TRANSPORTER TRANSMEMBRANE DOMAIN-CONTAINING PROTEIN"/>
    <property type="match status" value="1"/>
</dbReference>
<reference evidence="7 8" key="1">
    <citation type="submission" date="2020-04" db="EMBL/GenBank/DDBJ databases">
        <title>Perkinsus chesapeaki whole genome sequence.</title>
        <authorList>
            <person name="Bogema D.R."/>
        </authorList>
    </citation>
    <scope>NUCLEOTIDE SEQUENCE [LARGE SCALE GENOMIC DNA]</scope>
    <source>
        <strain evidence="7">ATCC PRA-425</strain>
    </source>
</reference>
<evidence type="ECO:0000313" key="7">
    <source>
        <dbReference type="EMBL" id="KAF4653631.1"/>
    </source>
</evidence>
<dbReference type="Proteomes" id="UP000591131">
    <property type="component" value="Unassembled WGS sequence"/>
</dbReference>
<gene>
    <name evidence="7" type="ORF">FOL47_010420</name>
</gene>
<keyword evidence="4 5" id="KW-0472">Membrane</keyword>
<keyword evidence="3 5" id="KW-1133">Transmembrane helix</keyword>
<feature type="transmembrane region" description="Helical" evidence="5">
    <location>
        <begin position="185"/>
        <end position="213"/>
    </location>
</feature>
<feature type="domain" description="Amino acid transporter transmembrane" evidence="6">
    <location>
        <begin position="14"/>
        <end position="92"/>
    </location>
</feature>
<feature type="transmembrane region" description="Helical" evidence="5">
    <location>
        <begin position="109"/>
        <end position="130"/>
    </location>
</feature>
<evidence type="ECO:0000256" key="3">
    <source>
        <dbReference type="ARBA" id="ARBA00022989"/>
    </source>
</evidence>
<evidence type="ECO:0000256" key="1">
    <source>
        <dbReference type="ARBA" id="ARBA00004141"/>
    </source>
</evidence>
<evidence type="ECO:0000313" key="8">
    <source>
        <dbReference type="Proteomes" id="UP000591131"/>
    </source>
</evidence>
<dbReference type="InterPro" id="IPR013057">
    <property type="entry name" value="AA_transpt_TM"/>
</dbReference>
<keyword evidence="2 5" id="KW-0812">Transmembrane</keyword>